<comment type="caution">
    <text evidence="1">The sequence shown here is derived from an EMBL/GenBank/DDBJ whole genome shotgun (WGS) entry which is preliminary data.</text>
</comment>
<proteinExistence type="predicted"/>
<protein>
    <submittedName>
        <fullName evidence="1">DNA-binding CsgD family transcriptional regulator</fullName>
    </submittedName>
</protein>
<keyword evidence="2" id="KW-1185">Reference proteome</keyword>
<organism evidence="1 2">
    <name type="scientific">Paenibacillus brasilensis</name>
    <dbReference type="NCBI Taxonomy" id="128574"/>
    <lineage>
        <taxon>Bacteria</taxon>
        <taxon>Bacillati</taxon>
        <taxon>Bacillota</taxon>
        <taxon>Bacilli</taxon>
        <taxon>Bacillales</taxon>
        <taxon>Paenibacillaceae</taxon>
        <taxon>Paenibacillus</taxon>
    </lineage>
</organism>
<evidence type="ECO:0000313" key="1">
    <source>
        <dbReference type="EMBL" id="MDQ0492287.1"/>
    </source>
</evidence>
<keyword evidence="1" id="KW-0238">DNA-binding</keyword>
<dbReference type="EMBL" id="JAUSWA010000002">
    <property type="protein sequence ID" value="MDQ0492287.1"/>
    <property type="molecule type" value="Genomic_DNA"/>
</dbReference>
<name>A0ABU0KS78_9BACL</name>
<dbReference type="RefSeq" id="WP_152379981.1">
    <property type="nucleotide sequence ID" value="NZ_CP045298.1"/>
</dbReference>
<sequence length="94" mass="11457">MNKRSSRRLPLSDVHYEAIALLSDVKRPSHEEIARRLGITRMTLYRYRKRPDFKRELKREIKRRAGELMRENRGRARVRATRDIEWFFRETGLS</sequence>
<reference evidence="1 2" key="1">
    <citation type="submission" date="2023-07" db="EMBL/GenBank/DDBJ databases">
        <title>Genomic Encyclopedia of Type Strains, Phase IV (KMG-IV): sequencing the most valuable type-strain genomes for metagenomic binning, comparative biology and taxonomic classification.</title>
        <authorList>
            <person name="Goeker M."/>
        </authorList>
    </citation>
    <scope>NUCLEOTIDE SEQUENCE [LARGE SCALE GENOMIC DNA]</scope>
    <source>
        <strain evidence="1 2">DSM 14914</strain>
    </source>
</reference>
<accession>A0ABU0KS78</accession>
<dbReference type="GO" id="GO:0003677">
    <property type="term" value="F:DNA binding"/>
    <property type="evidence" value="ECO:0007669"/>
    <property type="project" value="UniProtKB-KW"/>
</dbReference>
<gene>
    <name evidence="1" type="ORF">QOZ95_000434</name>
</gene>
<dbReference type="Gene3D" id="1.10.10.60">
    <property type="entry name" value="Homeodomain-like"/>
    <property type="match status" value="1"/>
</dbReference>
<evidence type="ECO:0000313" key="2">
    <source>
        <dbReference type="Proteomes" id="UP001242811"/>
    </source>
</evidence>
<dbReference type="Proteomes" id="UP001242811">
    <property type="component" value="Unassembled WGS sequence"/>
</dbReference>